<dbReference type="InterPro" id="IPR007210">
    <property type="entry name" value="ABC_Gly_betaine_transp_sub-bd"/>
</dbReference>
<dbReference type="PROSITE" id="PS51257">
    <property type="entry name" value="PROKAR_LIPOPROTEIN"/>
    <property type="match status" value="1"/>
</dbReference>
<gene>
    <name evidence="3" type="ORF">TEK04_07090</name>
</gene>
<organism evidence="3 4">
    <name type="scientific">Klenkia sesuvii</name>
    <dbReference type="NCBI Taxonomy" id="3103137"/>
    <lineage>
        <taxon>Bacteria</taxon>
        <taxon>Bacillati</taxon>
        <taxon>Actinomycetota</taxon>
        <taxon>Actinomycetes</taxon>
        <taxon>Geodermatophilales</taxon>
        <taxon>Geodermatophilaceae</taxon>
        <taxon>Klenkia</taxon>
    </lineage>
</organism>
<sequence>MKIKTPVVLAAASSLLLLTACGSGGDNPLDSGSSVGEGTIVVGSQSFPESSLLGEVYAQALEGAGYSVERSDNIGAREVLYDQVASCDIDVTPEYNGALLAYLRAGTGETDQAPAVTTEEVDAALAEELPDQLTVLDSSSAQDNNAIVVTDDTATTYDLSTIADLAPVAGDFVFGGPPEFETRQDGIVGMSQNYGVNFAEYRVLDYSGPITITALQDGDIQAALLFSSSPEIDESGFKVLEDPDSVLGVNNIIPLGCSDSLDEGARDVLNEVSGALTTEQLVAMNRSYILDRDDVGQVATSFLEDNDIAAGSN</sequence>
<evidence type="ECO:0000313" key="3">
    <source>
        <dbReference type="EMBL" id="MEI4271484.1"/>
    </source>
</evidence>
<feature type="domain" description="ABC-type glycine betaine transport system substrate-binding" evidence="2">
    <location>
        <begin position="39"/>
        <end position="304"/>
    </location>
</feature>
<dbReference type="EMBL" id="JBAPLU010000005">
    <property type="protein sequence ID" value="MEI4271484.1"/>
    <property type="molecule type" value="Genomic_DNA"/>
</dbReference>
<reference evidence="3 4" key="1">
    <citation type="submission" date="2024-03" db="EMBL/GenBank/DDBJ databases">
        <title>Draft genome sequence of Klenkia sp. LSe6-5.</title>
        <authorList>
            <person name="Duangmal K."/>
            <person name="Chantavorakit T."/>
        </authorList>
    </citation>
    <scope>NUCLEOTIDE SEQUENCE [LARGE SCALE GENOMIC DNA]</scope>
    <source>
        <strain evidence="3 4">LSe6-5</strain>
    </source>
</reference>
<dbReference type="SUPFAM" id="SSF53850">
    <property type="entry name" value="Periplasmic binding protein-like II"/>
    <property type="match status" value="1"/>
</dbReference>
<evidence type="ECO:0000259" key="2">
    <source>
        <dbReference type="Pfam" id="PF04069"/>
    </source>
</evidence>
<keyword evidence="1" id="KW-0732">Signal</keyword>
<dbReference type="Gene3D" id="3.40.190.120">
    <property type="entry name" value="Osmoprotection protein (prox), domain 2"/>
    <property type="match status" value="1"/>
</dbReference>
<feature type="chain" id="PRO_5046787738" evidence="1">
    <location>
        <begin position="26"/>
        <end position="313"/>
    </location>
</feature>
<dbReference type="Pfam" id="PF04069">
    <property type="entry name" value="OpuAC"/>
    <property type="match status" value="1"/>
</dbReference>
<proteinExistence type="predicted"/>
<dbReference type="RefSeq" id="WP_336403623.1">
    <property type="nucleotide sequence ID" value="NZ_JBAPLU010000005.1"/>
</dbReference>
<dbReference type="CDD" id="cd13606">
    <property type="entry name" value="PBP2_ProX_like"/>
    <property type="match status" value="1"/>
</dbReference>
<dbReference type="Proteomes" id="UP001361570">
    <property type="component" value="Unassembled WGS sequence"/>
</dbReference>
<name>A0ABU8DRL0_9ACTN</name>
<feature type="signal peptide" evidence="1">
    <location>
        <begin position="1"/>
        <end position="25"/>
    </location>
</feature>
<evidence type="ECO:0000256" key="1">
    <source>
        <dbReference type="SAM" id="SignalP"/>
    </source>
</evidence>
<dbReference type="Gene3D" id="3.40.190.10">
    <property type="entry name" value="Periplasmic binding protein-like II"/>
    <property type="match status" value="1"/>
</dbReference>
<evidence type="ECO:0000313" key="4">
    <source>
        <dbReference type="Proteomes" id="UP001361570"/>
    </source>
</evidence>
<accession>A0ABU8DRL0</accession>
<protein>
    <submittedName>
        <fullName evidence="3">ABC transporter substrate-binding protein</fullName>
    </submittedName>
</protein>
<comment type="caution">
    <text evidence="3">The sequence shown here is derived from an EMBL/GenBank/DDBJ whole genome shotgun (WGS) entry which is preliminary data.</text>
</comment>
<keyword evidence="4" id="KW-1185">Reference proteome</keyword>